<evidence type="ECO:0000313" key="2">
    <source>
        <dbReference type="Proteomes" id="UP001165960"/>
    </source>
</evidence>
<dbReference type="EMBL" id="QTSX02004974">
    <property type="protein sequence ID" value="KAJ9063283.1"/>
    <property type="molecule type" value="Genomic_DNA"/>
</dbReference>
<name>A0ACC2SLW7_9FUNG</name>
<accession>A0ACC2SLW7</accession>
<keyword evidence="2" id="KW-1185">Reference proteome</keyword>
<reference evidence="1" key="1">
    <citation type="submission" date="2022-04" db="EMBL/GenBank/DDBJ databases">
        <title>Genome of the entomopathogenic fungus Entomophthora muscae.</title>
        <authorList>
            <person name="Elya C."/>
            <person name="Lovett B.R."/>
            <person name="Lee E."/>
            <person name="Macias A.M."/>
            <person name="Hajek A.E."/>
            <person name="De Bivort B.L."/>
            <person name="Kasson M.T."/>
            <person name="De Fine Licht H.H."/>
            <person name="Stajich J.E."/>
        </authorList>
    </citation>
    <scope>NUCLEOTIDE SEQUENCE</scope>
    <source>
        <strain evidence="1">Berkeley</strain>
    </source>
</reference>
<evidence type="ECO:0000313" key="1">
    <source>
        <dbReference type="EMBL" id="KAJ9063283.1"/>
    </source>
</evidence>
<comment type="caution">
    <text evidence="1">The sequence shown here is derived from an EMBL/GenBank/DDBJ whole genome shotgun (WGS) entry which is preliminary data.</text>
</comment>
<gene>
    <name evidence="1" type="ORF">DSO57_1001721</name>
</gene>
<organism evidence="1 2">
    <name type="scientific">Entomophthora muscae</name>
    <dbReference type="NCBI Taxonomy" id="34485"/>
    <lineage>
        <taxon>Eukaryota</taxon>
        <taxon>Fungi</taxon>
        <taxon>Fungi incertae sedis</taxon>
        <taxon>Zoopagomycota</taxon>
        <taxon>Entomophthoromycotina</taxon>
        <taxon>Entomophthoromycetes</taxon>
        <taxon>Entomophthorales</taxon>
        <taxon>Entomophthoraceae</taxon>
        <taxon>Entomophthora</taxon>
    </lineage>
</organism>
<dbReference type="Proteomes" id="UP001165960">
    <property type="component" value="Unassembled WGS sequence"/>
</dbReference>
<sequence>MEDAKSWQGVEVTTQLHRTLENHKITLQEWEIWRHTTSLVDAATWIEQGFNPTSAEPWMSHKIFPSEAAFLKGKLPPEEATEWLQAGIKAEQILIRKSLLPDSDVAGAYAKAGFNPTKAAERYDIGATAPEATVFIDGGWNPVTVTNWLHTNRLKYGEINKYIHKAINPTMAIEWRKHKLTATEAIQWASIRIHIDLAVSLRDMKIHASEVNDYLTNGYTLDEALEWTVMKVPLRSAPPPNKLPWTVNCLIATGSRKGWRPN</sequence>
<proteinExistence type="predicted"/>
<protein>
    <submittedName>
        <fullName evidence="1">Uncharacterized protein</fullName>
    </submittedName>
</protein>